<proteinExistence type="predicted"/>
<feature type="compositionally biased region" description="Low complexity" evidence="1">
    <location>
        <begin position="188"/>
        <end position="200"/>
    </location>
</feature>
<name>A0ABN9Y746_9DINO</name>
<comment type="caution">
    <text evidence="3">The sequence shown here is derived from an EMBL/GenBank/DDBJ whole genome shotgun (WGS) entry which is preliminary data.</text>
</comment>
<dbReference type="EMBL" id="CAUYUJ010021969">
    <property type="protein sequence ID" value="CAK0908169.1"/>
    <property type="molecule type" value="Genomic_DNA"/>
</dbReference>
<dbReference type="PANTHER" id="PTHR45725">
    <property type="entry name" value="FORMIN HOMOLOGY 2 FAMILY MEMBER"/>
    <property type="match status" value="1"/>
</dbReference>
<evidence type="ECO:0000256" key="1">
    <source>
        <dbReference type="SAM" id="MobiDB-lite"/>
    </source>
</evidence>
<evidence type="ECO:0000256" key="2">
    <source>
        <dbReference type="SAM" id="Phobius"/>
    </source>
</evidence>
<feature type="region of interest" description="Disordered" evidence="1">
    <location>
        <begin position="267"/>
        <end position="318"/>
    </location>
</feature>
<feature type="transmembrane region" description="Helical" evidence="2">
    <location>
        <begin position="885"/>
        <end position="907"/>
    </location>
</feature>
<gene>
    <name evidence="3" type="ORF">PCOR1329_LOCUS82925</name>
</gene>
<keyword evidence="4" id="KW-1185">Reference proteome</keyword>
<evidence type="ECO:0000313" key="3">
    <source>
        <dbReference type="EMBL" id="CAK0908169.1"/>
    </source>
</evidence>
<feature type="compositionally biased region" description="Low complexity" evidence="1">
    <location>
        <begin position="214"/>
        <end position="227"/>
    </location>
</feature>
<protein>
    <recommendedName>
        <fullName evidence="5">Protein kinase domain-containing protein</fullName>
    </recommendedName>
</protein>
<feature type="compositionally biased region" description="Low complexity" evidence="1">
    <location>
        <begin position="267"/>
        <end position="290"/>
    </location>
</feature>
<keyword evidence="2" id="KW-0472">Membrane</keyword>
<feature type="compositionally biased region" description="Low complexity" evidence="1">
    <location>
        <begin position="234"/>
        <end position="251"/>
    </location>
</feature>
<dbReference type="InterPro" id="IPR051425">
    <property type="entry name" value="Formin_Homology"/>
</dbReference>
<dbReference type="InterPro" id="IPR011009">
    <property type="entry name" value="Kinase-like_dom_sf"/>
</dbReference>
<keyword evidence="2" id="KW-1133">Transmembrane helix</keyword>
<feature type="region of interest" description="Disordered" evidence="1">
    <location>
        <begin position="170"/>
        <end position="200"/>
    </location>
</feature>
<keyword evidence="2" id="KW-0812">Transmembrane</keyword>
<accession>A0ABN9Y746</accession>
<reference evidence="3" key="1">
    <citation type="submission" date="2023-10" db="EMBL/GenBank/DDBJ databases">
        <authorList>
            <person name="Chen Y."/>
            <person name="Shah S."/>
            <person name="Dougan E. K."/>
            <person name="Thang M."/>
            <person name="Chan C."/>
        </authorList>
    </citation>
    <scope>NUCLEOTIDE SEQUENCE [LARGE SCALE GENOMIC DNA]</scope>
</reference>
<dbReference type="PANTHER" id="PTHR45725:SF18">
    <property type="entry name" value="ORC1-LIKE AAA ATPASE DOMAIN-CONTAINING PROTEIN"/>
    <property type="match status" value="1"/>
</dbReference>
<evidence type="ECO:0000313" key="4">
    <source>
        <dbReference type="Proteomes" id="UP001189429"/>
    </source>
</evidence>
<organism evidence="3 4">
    <name type="scientific">Prorocentrum cordatum</name>
    <dbReference type="NCBI Taxonomy" id="2364126"/>
    <lineage>
        <taxon>Eukaryota</taxon>
        <taxon>Sar</taxon>
        <taxon>Alveolata</taxon>
        <taxon>Dinophyceae</taxon>
        <taxon>Prorocentrales</taxon>
        <taxon>Prorocentraceae</taxon>
        <taxon>Prorocentrum</taxon>
    </lineage>
</organism>
<dbReference type="SUPFAM" id="SSF56112">
    <property type="entry name" value="Protein kinase-like (PK-like)"/>
    <property type="match status" value="1"/>
</dbReference>
<feature type="transmembrane region" description="Helical" evidence="2">
    <location>
        <begin position="952"/>
        <end position="969"/>
    </location>
</feature>
<evidence type="ECO:0008006" key="5">
    <source>
        <dbReference type="Google" id="ProtNLM"/>
    </source>
</evidence>
<sequence length="1010" mass="103493">MAGPPPFASPPSHSPSEVKFLGTTCYASMAAQSCQDTGRVDDLWSLAFALMELCAGLLPWDSLYGPAVTAEERQAAKLRVLEEKKRLIAAATNGDPGRVAALRPAVGYLARLPKQLVELVREIAPLKYSSCPDYTRLRALLLEASRARGARTAHLAGELRAAVHTAAKRGHAAAAEASQSKRARNAEAEPQLEAEAAAAAATEAPASASYSPLAASPVAAGSPPSGRGAHRGAEGAAAVEGSPAGAAAAQAPPRRSLAAACADRPAAAASGGDATGVPASASCSPLAASPVTAGSSPGASEARGGCPAARGGAAPGAAGAAAEGHFAGAAAVDAHRLAAAGGGAAGLAEFRRDAADAFRQPADEAAAGCGTASPAEAAGPLAGPRPAARELLAARGRLAAAPGAALGAPAASRAPCSARGPPAGAPPEAAGGPEVASWVGVAPELRALVVFEAALLLTCRGRPELVRRLLSPARMAAFLANLLTTGAAGSVALACVWMARELLDADPEPYRLLLERHGVAQAVRRLASAEARGGRDAAAADEALVATAAKHCTFVEHACGMALSVDKFASLRLSGSLTDSRVRRVRDRIKRGGGVLISAGDCSVPPWKQLPRTTPPMGAFGVSCSCYLPPPPLHSAVLARLKGASQHERPRVEVYALPLVWSPVYPGCAEVYKGRPPPTCAFVLCLACWAAAAYRLALDPSGGDPVAAGACLTADALFSPHPAKLRRYLLHALWPLEAGYVRGFLTSTALLVQGFALENQEGTAAFALQLAGFHVVASAVLLGLGASACQLSLESALAGLAMVIHSRNPQVHTDGLEKSLRVPFVIEPRWHTWLIEALLLLTAGSFPRALAAHAVGLAVGGLYVLREPDPGPWQQAWQAVRQRSFGCGALVHLGMLLFALLAAPFTADGEGLGGTPPLLHQAVAGQVPPEVLLTCKIMLAFAWPLALSPLRLWVRFYAVGCALVAMSGMNSPAWRGGNPHLGLLLLLYLVCGFWRLYGLPDCESDKDRAA</sequence>
<feature type="compositionally biased region" description="Low complexity" evidence="1">
    <location>
        <begin position="302"/>
        <end position="318"/>
    </location>
</feature>
<feature type="region of interest" description="Disordered" evidence="1">
    <location>
        <begin position="214"/>
        <end position="251"/>
    </location>
</feature>
<feature type="region of interest" description="Disordered" evidence="1">
    <location>
        <begin position="411"/>
        <end position="433"/>
    </location>
</feature>
<dbReference type="Proteomes" id="UP001189429">
    <property type="component" value="Unassembled WGS sequence"/>
</dbReference>
<feature type="transmembrane region" description="Helical" evidence="2">
    <location>
        <begin position="981"/>
        <end position="998"/>
    </location>
</feature>
<feature type="transmembrane region" description="Helical" evidence="2">
    <location>
        <begin position="846"/>
        <end position="865"/>
    </location>
</feature>
<dbReference type="Gene3D" id="1.10.510.10">
    <property type="entry name" value="Transferase(Phosphotransferase) domain 1"/>
    <property type="match status" value="1"/>
</dbReference>